<feature type="active site" description="Proton donor/acceptor" evidence="2">
    <location>
        <position position="102"/>
    </location>
</feature>
<dbReference type="InterPro" id="IPR013078">
    <property type="entry name" value="His_Pase_superF_clade-1"/>
</dbReference>
<reference evidence="5 6" key="1">
    <citation type="journal article" date="2004" name="J. Bacteriol.">
        <title>Comparative genomics of two Leptospira interrogans serovars reveals novel insights into physiology and pathogenesis.</title>
        <authorList>
            <person name="Nascimento A.L."/>
            <person name="Ko A.I."/>
            <person name="Martins E.A."/>
            <person name="Monteiro-Vitorello C.B."/>
            <person name="Ho P.L."/>
            <person name="Haake D.A."/>
            <person name="Verjovski-Almeida S."/>
            <person name="Hartskeerl R.A."/>
            <person name="Marques M.V."/>
            <person name="Oliveira M.C."/>
            <person name="Menck C.F."/>
            <person name="Leite L.C."/>
            <person name="Carrer H."/>
            <person name="Coutinho L.L."/>
            <person name="Degrave W.M."/>
            <person name="Dellagostin O.A."/>
            <person name="El-Dorry H."/>
            <person name="Ferro E.S."/>
            <person name="Ferro M.I."/>
            <person name="Furlan L.R."/>
            <person name="Gamberini M."/>
            <person name="Giglioti E.A."/>
            <person name="Goes-Neto A."/>
            <person name="Goldman G.H."/>
            <person name="Goldman M.H."/>
            <person name="Harakava R."/>
            <person name="Jeronimo S.M."/>
            <person name="Junqueira-De-Azevedo I.L."/>
            <person name="Kimura E.T."/>
            <person name="Kuramae E.E."/>
            <person name="Lemos E.G."/>
            <person name="Lemos M.V."/>
            <person name="Marino C.L."/>
            <person name="Nunes L.R."/>
            <person name="De Oliveira R.C."/>
            <person name="Pereira G.G."/>
            <person name="Reis M.S."/>
            <person name="Schriefer A."/>
            <person name="Siqueira W.J."/>
            <person name="Sommer P."/>
            <person name="Tsai S.M."/>
            <person name="Simpson A.J."/>
            <person name="Ferro J.A."/>
            <person name="Camargo L.E."/>
            <person name="Kitajima J.P."/>
            <person name="Setubal J.C."/>
            <person name="Van Sluys M.A."/>
        </authorList>
    </citation>
    <scope>NUCLEOTIDE SEQUENCE [LARGE SCALE GENOMIC DNA]</scope>
    <source>
        <strain evidence="5 6">Fiocruz L1-130</strain>
    </source>
</reference>
<evidence type="ECO:0000313" key="5">
    <source>
        <dbReference type="EMBL" id="AAS71977.1"/>
    </source>
</evidence>
<dbReference type="Gene3D" id="3.40.50.1240">
    <property type="entry name" value="Phosphoglycerate mutase-like"/>
    <property type="match status" value="1"/>
</dbReference>
<dbReference type="SUPFAM" id="SSF53254">
    <property type="entry name" value="Phosphoglycerate mutase-like"/>
    <property type="match status" value="1"/>
</dbReference>
<dbReference type="Pfam" id="PF00300">
    <property type="entry name" value="His_Phos_1"/>
    <property type="match status" value="1"/>
</dbReference>
<proteinExistence type="predicted"/>
<dbReference type="HOGENOM" id="CLU_084603_2_2_12"/>
<accession>Q72LV6</accession>
<dbReference type="EMBL" id="AE016823">
    <property type="protein sequence ID" value="AAS71977.1"/>
    <property type="molecule type" value="Genomic_DNA"/>
</dbReference>
<evidence type="ECO:0000256" key="4">
    <source>
        <dbReference type="SAM" id="MobiDB-lite"/>
    </source>
</evidence>
<evidence type="ECO:0008006" key="7">
    <source>
        <dbReference type="Google" id="ProtNLM"/>
    </source>
</evidence>
<feature type="binding site" evidence="3">
    <location>
        <position position="76"/>
    </location>
    <ligand>
        <name>substrate</name>
    </ligand>
</feature>
<dbReference type="Proteomes" id="UP000007037">
    <property type="component" value="Chromosome I"/>
</dbReference>
<keyword evidence="1" id="KW-0378">Hydrolase</keyword>
<evidence type="ECO:0000256" key="1">
    <source>
        <dbReference type="ARBA" id="ARBA00022801"/>
    </source>
</evidence>
<dbReference type="InterPro" id="IPR051021">
    <property type="entry name" value="Mito_Ser/Thr_phosphatase"/>
</dbReference>
<evidence type="ECO:0000256" key="3">
    <source>
        <dbReference type="PIRSR" id="PIRSR613078-2"/>
    </source>
</evidence>
<dbReference type="InterPro" id="IPR029033">
    <property type="entry name" value="His_PPase_superfam"/>
</dbReference>
<feature type="compositionally biased region" description="Basic and acidic residues" evidence="4">
    <location>
        <begin position="31"/>
        <end position="49"/>
    </location>
</feature>
<feature type="region of interest" description="Disordered" evidence="4">
    <location>
        <begin position="31"/>
        <end position="50"/>
    </location>
</feature>
<dbReference type="GO" id="GO:0016787">
    <property type="term" value="F:hydrolase activity"/>
    <property type="evidence" value="ECO:0007669"/>
    <property type="project" value="UniProtKB-KW"/>
</dbReference>
<sequence length="186" mass="21675">MSMNLKLTGEPENERQSSLKRIHLIRHSKSDWETEFKSDHERPLSERGKKNAQSLRKYLEKIEFKTDLLLVSDSKRTIDTFKILTKNRNLSLETKTTENLYESDSEDILITIRSLNRKFEDVTLLGHNPSIEEIANRLIRGSEDSSFSESMFLKFPTSGFLSIQVKAESWEELGKLPGKIIRFWIP</sequence>
<dbReference type="CDD" id="cd07067">
    <property type="entry name" value="HP_PGM_like"/>
    <property type="match status" value="1"/>
</dbReference>
<dbReference type="SMART" id="SM00855">
    <property type="entry name" value="PGAM"/>
    <property type="match status" value="1"/>
</dbReference>
<evidence type="ECO:0000313" key="6">
    <source>
        <dbReference type="Proteomes" id="UP000007037"/>
    </source>
</evidence>
<name>Q72LV6_LEPIC</name>
<dbReference type="AlphaFoldDB" id="Q72LV6"/>
<feature type="active site" description="Tele-phosphohistidine intermediate" evidence="2">
    <location>
        <position position="27"/>
    </location>
</feature>
<feature type="region of interest" description="Disordered" evidence="4">
    <location>
        <begin position="1"/>
        <end position="20"/>
    </location>
</feature>
<gene>
    <name evidence="5" type="ordered locus">LIC_13437</name>
</gene>
<evidence type="ECO:0000256" key="2">
    <source>
        <dbReference type="PIRSR" id="PIRSR613078-1"/>
    </source>
</evidence>
<dbReference type="PANTHER" id="PTHR20935:SF1">
    <property type="entry name" value="SLL1549 PROTEIN"/>
    <property type="match status" value="1"/>
</dbReference>
<dbReference type="PANTHER" id="PTHR20935">
    <property type="entry name" value="PHOSPHOGLYCERATE MUTASE-RELATED"/>
    <property type="match status" value="1"/>
</dbReference>
<protein>
    <recommendedName>
        <fullName evidence="7">Phosphohistidine phosphatase SixA</fullName>
    </recommendedName>
</protein>
<dbReference type="KEGG" id="lic:LIC_13437"/>
<organism evidence="5 6">
    <name type="scientific">Leptospira interrogans serogroup Icterohaemorrhagiae serovar copenhageni (strain Fiocruz L1-130)</name>
    <dbReference type="NCBI Taxonomy" id="267671"/>
    <lineage>
        <taxon>Bacteria</taxon>
        <taxon>Pseudomonadati</taxon>
        <taxon>Spirochaetota</taxon>
        <taxon>Spirochaetia</taxon>
        <taxon>Leptospirales</taxon>
        <taxon>Leptospiraceae</taxon>
        <taxon>Leptospira</taxon>
    </lineage>
</organism>